<proteinExistence type="predicted"/>
<dbReference type="Pfam" id="PF00439">
    <property type="entry name" value="Bromodomain"/>
    <property type="match status" value="1"/>
</dbReference>
<dbReference type="Proteomes" id="UP000887574">
    <property type="component" value="Unplaced"/>
</dbReference>
<keyword evidence="5" id="KW-1185">Reference proteome</keyword>
<feature type="compositionally biased region" description="Low complexity" evidence="3">
    <location>
        <begin position="436"/>
        <end position="450"/>
    </location>
</feature>
<dbReference type="PROSITE" id="PS50014">
    <property type="entry name" value="BROMODOMAIN_2"/>
    <property type="match status" value="1"/>
</dbReference>
<feature type="compositionally biased region" description="Basic and acidic residues" evidence="3">
    <location>
        <begin position="423"/>
        <end position="434"/>
    </location>
</feature>
<evidence type="ECO:0000313" key="6">
    <source>
        <dbReference type="WBParaSite" id="jg13646"/>
    </source>
</evidence>
<evidence type="ECO:0000313" key="5">
    <source>
        <dbReference type="Proteomes" id="UP000887574"/>
    </source>
</evidence>
<protein>
    <submittedName>
        <fullName evidence="6">Bromo domain-containing protein</fullName>
    </submittedName>
</protein>
<evidence type="ECO:0000256" key="2">
    <source>
        <dbReference type="PROSITE-ProRule" id="PRU00035"/>
    </source>
</evidence>
<dbReference type="InterPro" id="IPR036427">
    <property type="entry name" value="Bromodomain-like_sf"/>
</dbReference>
<dbReference type="Gene3D" id="1.20.920.10">
    <property type="entry name" value="Bromodomain-like"/>
    <property type="match status" value="1"/>
</dbReference>
<keyword evidence="1 2" id="KW-0103">Bromodomain</keyword>
<feature type="region of interest" description="Disordered" evidence="3">
    <location>
        <begin position="90"/>
        <end position="110"/>
    </location>
</feature>
<evidence type="ECO:0000259" key="4">
    <source>
        <dbReference type="PROSITE" id="PS50014"/>
    </source>
</evidence>
<dbReference type="AlphaFoldDB" id="A0A915CYL1"/>
<evidence type="ECO:0000256" key="1">
    <source>
        <dbReference type="ARBA" id="ARBA00023117"/>
    </source>
</evidence>
<dbReference type="PRINTS" id="PR00503">
    <property type="entry name" value="BROMODOMAIN"/>
</dbReference>
<dbReference type="GO" id="GO:0035267">
    <property type="term" value="C:NuA4 histone acetyltransferase complex"/>
    <property type="evidence" value="ECO:0007669"/>
    <property type="project" value="TreeGrafter"/>
</dbReference>
<dbReference type="SUPFAM" id="SSF47370">
    <property type="entry name" value="Bromodomain"/>
    <property type="match status" value="1"/>
</dbReference>
<dbReference type="PANTHER" id="PTHR15398">
    <property type="entry name" value="BROMODOMAIN-CONTAINING PROTEIN 8"/>
    <property type="match status" value="1"/>
</dbReference>
<dbReference type="SMART" id="SM00297">
    <property type="entry name" value="BROMO"/>
    <property type="match status" value="1"/>
</dbReference>
<dbReference type="WBParaSite" id="jg13646">
    <property type="protein sequence ID" value="jg13646"/>
    <property type="gene ID" value="jg13646"/>
</dbReference>
<sequence length="724" mass="79511">MCAPKEPITQENKYEEENLFQSTSRATPQKAETKQLKAEKQKNLMTTKIHDKPELESPTDTFEPCLTTKVHWLSREIELERCFQRNYETCEDSTDTTASTNQKDKSSLKRRLRTTATINTPSTSTPVAKEVFEASIDAGPSRKRGRTAETSDVSANDLVDAPPSKNLRRTHGSPPIAITGIQLKQAAAEMAALIQSPSSETAAEKDNNKRRASTRIQVLQRVPSGSESAVTSAAAATPPAKHPVIDVDEEVIKVLQEEKSISSATIAFKQEAEKEDEKSLWHREKNGKGSFSIGTQTNVSVRHLCVPIQPITLKCKQTRGRIAPKLPLSMGTQTEKVEFGAEDVLYIRPIGSTQTYKHVDKAVSLEEQKASFAKKSKAKPATVTTDEDTIAQIAMENEKLAFLDSHTTSTAENLQKASAHKMTGKESSRSRNTKDSSVISQTSIQHSQSSAVSEIKVVISQRPQSPSKKDKKSMGDAKTLRGSSARPVRAQAPVAAAAVTKTILIALWKEIIAMRNAPIFTQPVSDEDVPGYNSVVKRPMDLSTIRRKIDSGSICTINEFREHILLMFTNAIMFNSTEHDINQIAKDMLRFCLKLIRDAQYAAGEFGDVSPPVKTSRRSQAVTGKLESRPRASPSVDRERAGSVASEASFIAPPPVNTPAAVKLTGSSSSSSAARFKSRLGTRPTLFLNEEEEREANEKEAKKHLLPRKPSISAVQKVRQNTSK</sequence>
<feature type="compositionally biased region" description="Basic and acidic residues" evidence="3">
    <location>
        <begin position="31"/>
        <end position="55"/>
    </location>
</feature>
<feature type="region of interest" description="Disordered" evidence="3">
    <location>
        <begin position="196"/>
        <end position="215"/>
    </location>
</feature>
<feature type="region of interest" description="Disordered" evidence="3">
    <location>
        <begin position="1"/>
        <end position="57"/>
    </location>
</feature>
<accession>A0A915CYL1</accession>
<reference evidence="6" key="1">
    <citation type="submission" date="2022-11" db="UniProtKB">
        <authorList>
            <consortium name="WormBaseParasite"/>
        </authorList>
    </citation>
    <scope>IDENTIFICATION</scope>
</reference>
<feature type="domain" description="Bromo" evidence="4">
    <location>
        <begin position="512"/>
        <end position="582"/>
    </location>
</feature>
<evidence type="ECO:0000256" key="3">
    <source>
        <dbReference type="SAM" id="MobiDB-lite"/>
    </source>
</evidence>
<feature type="region of interest" description="Disordered" evidence="3">
    <location>
        <begin position="607"/>
        <end position="724"/>
    </location>
</feature>
<organism evidence="5 6">
    <name type="scientific">Ditylenchus dipsaci</name>
    <dbReference type="NCBI Taxonomy" id="166011"/>
    <lineage>
        <taxon>Eukaryota</taxon>
        <taxon>Metazoa</taxon>
        <taxon>Ecdysozoa</taxon>
        <taxon>Nematoda</taxon>
        <taxon>Chromadorea</taxon>
        <taxon>Rhabditida</taxon>
        <taxon>Tylenchina</taxon>
        <taxon>Tylenchomorpha</taxon>
        <taxon>Sphaerularioidea</taxon>
        <taxon>Anguinidae</taxon>
        <taxon>Anguininae</taxon>
        <taxon>Ditylenchus</taxon>
    </lineage>
</organism>
<dbReference type="InterPro" id="IPR001487">
    <property type="entry name" value="Bromodomain"/>
</dbReference>
<dbReference type="PANTHER" id="PTHR15398:SF4">
    <property type="entry name" value="BROMODOMAIN-CONTAINING PROTEIN 8 ISOFORM X1"/>
    <property type="match status" value="1"/>
</dbReference>
<feature type="region of interest" description="Disordered" evidence="3">
    <location>
        <begin position="133"/>
        <end position="175"/>
    </location>
</feature>
<feature type="region of interest" description="Disordered" evidence="3">
    <location>
        <begin position="411"/>
        <end position="487"/>
    </location>
</feature>
<name>A0A915CYL1_9BILA</name>
<feature type="compositionally biased region" description="Basic and acidic residues" evidence="3">
    <location>
        <begin position="626"/>
        <end position="641"/>
    </location>
</feature>